<dbReference type="Pfam" id="PF01627">
    <property type="entry name" value="Hpt"/>
    <property type="match status" value="1"/>
</dbReference>
<dbReference type="InterPro" id="IPR036641">
    <property type="entry name" value="HPT_dom_sf"/>
</dbReference>
<comment type="caution">
    <text evidence="2">The sequence shown here is derived from an EMBL/GenBank/DDBJ whole genome shotgun (WGS) entry which is preliminary data.</text>
</comment>
<keyword evidence="3" id="KW-1185">Reference proteome</keyword>
<sequence>MDQDFVFEFSERFDNLFLQSVYENDILYAQQMFEEVYMMLTSFLARTQLSFEELNWEECAHRLHQLKGHLGYIGQTKLRECVEQLRKQLLEDTVNASAVIIIYLQIQLSLLSLMPSIHAEINRMELYLDTHSPHVIWNF</sequence>
<evidence type="ECO:0000259" key="1">
    <source>
        <dbReference type="Pfam" id="PF01627"/>
    </source>
</evidence>
<feature type="domain" description="HPt" evidence="1">
    <location>
        <begin position="46"/>
        <end position="98"/>
    </location>
</feature>
<dbReference type="SUPFAM" id="SSF47226">
    <property type="entry name" value="Histidine-containing phosphotransfer domain, HPT domain"/>
    <property type="match status" value="1"/>
</dbReference>
<reference evidence="2 3" key="1">
    <citation type="submission" date="2020-09" db="EMBL/GenBank/DDBJ databases">
        <title>Genome sequences of type strains of Chitinophaga qingshengii and Chitinophaga varians.</title>
        <authorList>
            <person name="Kittiwongwattana C."/>
        </authorList>
    </citation>
    <scope>NUCLEOTIDE SEQUENCE [LARGE SCALE GENOMIC DNA]</scope>
    <source>
        <strain evidence="2 3">JCM 30026</strain>
    </source>
</reference>
<protein>
    <submittedName>
        <fullName evidence="2">Hpt domain-containing protein</fullName>
    </submittedName>
</protein>
<dbReference type="InterPro" id="IPR008207">
    <property type="entry name" value="Sig_transdc_His_kin_Hpt_dom"/>
</dbReference>
<dbReference type="Gene3D" id="1.20.120.160">
    <property type="entry name" value="HPT domain"/>
    <property type="match status" value="1"/>
</dbReference>
<evidence type="ECO:0000313" key="3">
    <source>
        <dbReference type="Proteomes" id="UP000659124"/>
    </source>
</evidence>
<accession>A0ABR7TR05</accession>
<gene>
    <name evidence="2" type="ORF">ICL07_21160</name>
</gene>
<evidence type="ECO:0000313" key="2">
    <source>
        <dbReference type="EMBL" id="MBC9932911.1"/>
    </source>
</evidence>
<dbReference type="RefSeq" id="WP_188090039.1">
    <property type="nucleotide sequence ID" value="NZ_JACVFC010000003.1"/>
</dbReference>
<name>A0ABR7TR05_9BACT</name>
<dbReference type="EMBL" id="JACVFC010000003">
    <property type="protein sequence ID" value="MBC9932911.1"/>
    <property type="molecule type" value="Genomic_DNA"/>
</dbReference>
<dbReference type="Proteomes" id="UP000659124">
    <property type="component" value="Unassembled WGS sequence"/>
</dbReference>
<proteinExistence type="predicted"/>
<organism evidence="2 3">
    <name type="scientific">Chitinophaga qingshengii</name>
    <dbReference type="NCBI Taxonomy" id="1569794"/>
    <lineage>
        <taxon>Bacteria</taxon>
        <taxon>Pseudomonadati</taxon>
        <taxon>Bacteroidota</taxon>
        <taxon>Chitinophagia</taxon>
        <taxon>Chitinophagales</taxon>
        <taxon>Chitinophagaceae</taxon>
        <taxon>Chitinophaga</taxon>
    </lineage>
</organism>